<dbReference type="InterPro" id="IPR053853">
    <property type="entry name" value="FitA-like_RHH"/>
</dbReference>
<dbReference type="GO" id="GO:0006355">
    <property type="term" value="P:regulation of DNA-templated transcription"/>
    <property type="evidence" value="ECO:0007669"/>
    <property type="project" value="InterPro"/>
</dbReference>
<dbReference type="Proteomes" id="UP001055286">
    <property type="component" value="Unassembled WGS sequence"/>
</dbReference>
<dbReference type="Pfam" id="PF22513">
    <property type="entry name" value="FitA-like_RHH"/>
    <property type="match status" value="1"/>
</dbReference>
<sequence>MASVGGGSCDLLSFSSMLGRYVVTPAVTIRNLPDEAHRALKVRAAQHGRGTEAEMRDILEAAGRQTHRVNPGTLLSAIGRGAGLTEADMEPFDRLRDGTSTGPMGFECSRSTLTSYPSR</sequence>
<dbReference type="SUPFAM" id="SSF47598">
    <property type="entry name" value="Ribbon-helix-helix"/>
    <property type="match status" value="1"/>
</dbReference>
<accession>A0AA37HCP7</accession>
<protein>
    <recommendedName>
        <fullName evidence="2">Antitoxin FitA-like ribbon-helix-helix domain-containing protein</fullName>
    </recommendedName>
</protein>
<evidence type="ECO:0000256" key="1">
    <source>
        <dbReference type="SAM" id="MobiDB-lite"/>
    </source>
</evidence>
<dbReference type="InterPro" id="IPR010985">
    <property type="entry name" value="Ribbon_hlx_hlx"/>
</dbReference>
<dbReference type="EMBL" id="BPQJ01000016">
    <property type="protein sequence ID" value="GJD63374.1"/>
    <property type="molecule type" value="Genomic_DNA"/>
</dbReference>
<proteinExistence type="predicted"/>
<evidence type="ECO:0000313" key="3">
    <source>
        <dbReference type="EMBL" id="GJD63374.1"/>
    </source>
</evidence>
<keyword evidence="4" id="KW-1185">Reference proteome</keyword>
<gene>
    <name evidence="3" type="ORF">MPEAHAMD_3540</name>
</gene>
<reference evidence="3" key="1">
    <citation type="journal article" date="2016" name="Front. Microbiol.">
        <title>Genome Sequence of the Piezophilic, Mesophilic Sulfate-Reducing Bacterium Desulfovibrio indicus J2T.</title>
        <authorList>
            <person name="Cao J."/>
            <person name="Maignien L."/>
            <person name="Shao Z."/>
            <person name="Alain K."/>
            <person name="Jebbar M."/>
        </authorList>
    </citation>
    <scope>NUCLEOTIDE SEQUENCE</scope>
    <source>
        <strain evidence="3">JCM 32048</strain>
    </source>
</reference>
<dbReference type="InterPro" id="IPR013321">
    <property type="entry name" value="Arc_rbn_hlx_hlx"/>
</dbReference>
<dbReference type="Gene3D" id="1.10.1220.10">
    <property type="entry name" value="Met repressor-like"/>
    <property type="match status" value="1"/>
</dbReference>
<reference evidence="3" key="2">
    <citation type="submission" date="2021-08" db="EMBL/GenBank/DDBJ databases">
        <authorList>
            <person name="Tani A."/>
            <person name="Ola A."/>
            <person name="Ogura Y."/>
            <person name="Katsura K."/>
            <person name="Hayashi T."/>
        </authorList>
    </citation>
    <scope>NUCLEOTIDE SEQUENCE</scope>
    <source>
        <strain evidence="3">JCM 32048</strain>
    </source>
</reference>
<comment type="caution">
    <text evidence="3">The sequence shown here is derived from an EMBL/GenBank/DDBJ whole genome shotgun (WGS) entry which is preliminary data.</text>
</comment>
<dbReference type="AlphaFoldDB" id="A0AA37HCP7"/>
<feature type="compositionally biased region" description="Polar residues" evidence="1">
    <location>
        <begin position="109"/>
        <end position="119"/>
    </location>
</feature>
<evidence type="ECO:0000313" key="4">
    <source>
        <dbReference type="Proteomes" id="UP001055286"/>
    </source>
</evidence>
<feature type="domain" description="Antitoxin FitA-like ribbon-helix-helix" evidence="2">
    <location>
        <begin position="25"/>
        <end position="62"/>
    </location>
</feature>
<name>A0AA37HCP7_9HYPH</name>
<evidence type="ECO:0000259" key="2">
    <source>
        <dbReference type="Pfam" id="PF22513"/>
    </source>
</evidence>
<organism evidence="3 4">
    <name type="scientific">Methylobacterium frigidaeris</name>
    <dbReference type="NCBI Taxonomy" id="2038277"/>
    <lineage>
        <taxon>Bacteria</taxon>
        <taxon>Pseudomonadati</taxon>
        <taxon>Pseudomonadota</taxon>
        <taxon>Alphaproteobacteria</taxon>
        <taxon>Hyphomicrobiales</taxon>
        <taxon>Methylobacteriaceae</taxon>
        <taxon>Methylobacterium</taxon>
    </lineage>
</organism>
<feature type="region of interest" description="Disordered" evidence="1">
    <location>
        <begin position="88"/>
        <end position="119"/>
    </location>
</feature>